<dbReference type="Proteomes" id="UP000472320">
    <property type="component" value="Unassembled WGS sequence"/>
</dbReference>
<dbReference type="PANTHER" id="PTHR34220:SF9">
    <property type="entry name" value="SIGNAL TRANSDUCTION HISTIDINE KINASE INTERNAL REGION DOMAIN-CONTAINING PROTEIN"/>
    <property type="match status" value="1"/>
</dbReference>
<keyword evidence="2" id="KW-0812">Transmembrane</keyword>
<reference evidence="4 5" key="1">
    <citation type="submission" date="2019-11" db="EMBL/GenBank/DDBJ databases">
        <title>Type strains purchased from KCTC, JCM and DSMZ.</title>
        <authorList>
            <person name="Lu H."/>
        </authorList>
    </citation>
    <scope>NUCLEOTIDE SEQUENCE [LARGE SCALE GENOMIC DNA]</scope>
    <source>
        <strain evidence="4 5">JCM 31587</strain>
    </source>
</reference>
<organism evidence="4 5">
    <name type="scientific">Massilia eburnea</name>
    <dbReference type="NCBI Taxonomy" id="1776165"/>
    <lineage>
        <taxon>Bacteria</taxon>
        <taxon>Pseudomonadati</taxon>
        <taxon>Pseudomonadota</taxon>
        <taxon>Betaproteobacteria</taxon>
        <taxon>Burkholderiales</taxon>
        <taxon>Oxalobacteraceae</taxon>
        <taxon>Telluria group</taxon>
        <taxon>Massilia</taxon>
    </lineage>
</organism>
<dbReference type="Pfam" id="PF06580">
    <property type="entry name" value="His_kinase"/>
    <property type="match status" value="1"/>
</dbReference>
<dbReference type="GO" id="GO:0000155">
    <property type="term" value="F:phosphorelay sensor kinase activity"/>
    <property type="evidence" value="ECO:0007669"/>
    <property type="project" value="InterPro"/>
</dbReference>
<comment type="caution">
    <text evidence="4">The sequence shown here is derived from an EMBL/GenBank/DDBJ whole genome shotgun (WGS) entry which is preliminary data.</text>
</comment>
<keyword evidence="5" id="KW-1185">Reference proteome</keyword>
<name>A0A6L6QLV1_9BURK</name>
<dbReference type="PANTHER" id="PTHR34220">
    <property type="entry name" value="SENSOR HISTIDINE KINASE YPDA"/>
    <property type="match status" value="1"/>
</dbReference>
<dbReference type="InterPro" id="IPR036890">
    <property type="entry name" value="HATPase_C_sf"/>
</dbReference>
<feature type="transmembrane region" description="Helical" evidence="2">
    <location>
        <begin position="87"/>
        <end position="108"/>
    </location>
</feature>
<dbReference type="SMART" id="SM00387">
    <property type="entry name" value="HATPase_c"/>
    <property type="match status" value="1"/>
</dbReference>
<dbReference type="PROSITE" id="PS50109">
    <property type="entry name" value="HIS_KIN"/>
    <property type="match status" value="1"/>
</dbReference>
<dbReference type="InterPro" id="IPR050640">
    <property type="entry name" value="Bact_2-comp_sensor_kinase"/>
</dbReference>
<evidence type="ECO:0000256" key="1">
    <source>
        <dbReference type="SAM" id="Coils"/>
    </source>
</evidence>
<dbReference type="SUPFAM" id="SSF55874">
    <property type="entry name" value="ATPase domain of HSP90 chaperone/DNA topoisomerase II/histidine kinase"/>
    <property type="match status" value="1"/>
</dbReference>
<dbReference type="InterPro" id="IPR003594">
    <property type="entry name" value="HATPase_dom"/>
</dbReference>
<dbReference type="Pfam" id="PF02518">
    <property type="entry name" value="HATPase_c"/>
    <property type="match status" value="1"/>
</dbReference>
<keyword evidence="2" id="KW-0472">Membrane</keyword>
<keyword evidence="4" id="KW-0418">Kinase</keyword>
<sequence length="364" mass="39346">MAGARRAKMLAMQTIPSHSSFPFRRLAVDGMYVVAFNFLCAVLVTYVFGVGRFFGPNLLASMCIGLTTWLLVDIARFLLWGQQKVRWLYFLPVLAMAVIGGLFIGTQLASMLMGTEIDMRRHLRGQSGFSSIVFTVFATGAVTLFFSSRDRLSQARAEAAMEKARAEAVERQALQAQLQRLQAQIEPHMLFNTLANLQGLIAIDPARAQTMLDQLITYLRATLSAARAERTTLAQEFALLEAYLGLMSVRMGARLSFALDLPDALRGTELPPMLLQPLVENAIAHGVEPNVAGGHIQVTARAAGNGFELLVSDTGRGLDAGPGKPGTGLGLANVRERLQALYGGRASLSLEAAPQGAIARILLS</sequence>
<evidence type="ECO:0000313" key="5">
    <source>
        <dbReference type="Proteomes" id="UP000472320"/>
    </source>
</evidence>
<dbReference type="AlphaFoldDB" id="A0A6L6QLV1"/>
<protein>
    <submittedName>
        <fullName evidence="4">Sensor histidine kinase</fullName>
    </submittedName>
</protein>
<dbReference type="GO" id="GO:0016020">
    <property type="term" value="C:membrane"/>
    <property type="evidence" value="ECO:0007669"/>
    <property type="project" value="InterPro"/>
</dbReference>
<feature type="transmembrane region" description="Helical" evidence="2">
    <location>
        <begin position="128"/>
        <end position="146"/>
    </location>
</feature>
<keyword evidence="1" id="KW-0175">Coiled coil</keyword>
<gene>
    <name evidence="4" type="ORF">GM658_21195</name>
</gene>
<dbReference type="OrthoDB" id="2514702at2"/>
<feature type="domain" description="Histidine kinase" evidence="3">
    <location>
        <begin position="274"/>
        <end position="364"/>
    </location>
</feature>
<proteinExistence type="predicted"/>
<feature type="transmembrane region" description="Helical" evidence="2">
    <location>
        <begin position="26"/>
        <end position="48"/>
    </location>
</feature>
<evidence type="ECO:0000256" key="2">
    <source>
        <dbReference type="SAM" id="Phobius"/>
    </source>
</evidence>
<dbReference type="EMBL" id="WNKX01000019">
    <property type="protein sequence ID" value="MTW13125.1"/>
    <property type="molecule type" value="Genomic_DNA"/>
</dbReference>
<accession>A0A6L6QLV1</accession>
<feature type="transmembrane region" description="Helical" evidence="2">
    <location>
        <begin position="54"/>
        <end position="75"/>
    </location>
</feature>
<evidence type="ECO:0000259" key="3">
    <source>
        <dbReference type="PROSITE" id="PS50109"/>
    </source>
</evidence>
<dbReference type="InterPro" id="IPR010559">
    <property type="entry name" value="Sig_transdc_His_kin_internal"/>
</dbReference>
<feature type="coiled-coil region" evidence="1">
    <location>
        <begin position="152"/>
        <end position="186"/>
    </location>
</feature>
<evidence type="ECO:0000313" key="4">
    <source>
        <dbReference type="EMBL" id="MTW13125.1"/>
    </source>
</evidence>
<keyword evidence="4" id="KW-0808">Transferase</keyword>
<dbReference type="Gene3D" id="3.30.565.10">
    <property type="entry name" value="Histidine kinase-like ATPase, C-terminal domain"/>
    <property type="match status" value="1"/>
</dbReference>
<keyword evidence="2" id="KW-1133">Transmembrane helix</keyword>
<dbReference type="InterPro" id="IPR005467">
    <property type="entry name" value="His_kinase_dom"/>
</dbReference>